<evidence type="ECO:0000313" key="1">
    <source>
        <dbReference type="EMBL" id="PTQ35440.1"/>
    </source>
</evidence>
<proteinExistence type="predicted"/>
<evidence type="ECO:0000313" key="2">
    <source>
        <dbReference type="Proteomes" id="UP000244005"/>
    </source>
</evidence>
<name>A0A2R6WNL9_MARPO</name>
<organism evidence="1 2">
    <name type="scientific">Marchantia polymorpha</name>
    <name type="common">Common liverwort</name>
    <name type="synonym">Marchantia aquatica</name>
    <dbReference type="NCBI Taxonomy" id="3197"/>
    <lineage>
        <taxon>Eukaryota</taxon>
        <taxon>Viridiplantae</taxon>
        <taxon>Streptophyta</taxon>
        <taxon>Embryophyta</taxon>
        <taxon>Marchantiophyta</taxon>
        <taxon>Marchantiopsida</taxon>
        <taxon>Marchantiidae</taxon>
        <taxon>Marchantiales</taxon>
        <taxon>Marchantiaceae</taxon>
        <taxon>Marchantia</taxon>
    </lineage>
</organism>
<dbReference type="Proteomes" id="UP000244005">
    <property type="component" value="Unassembled WGS sequence"/>
</dbReference>
<gene>
    <name evidence="1" type="ORF">MARPO_0071s0056</name>
</gene>
<reference evidence="2" key="1">
    <citation type="journal article" date="2017" name="Cell">
        <title>Insights into land plant evolution garnered from the Marchantia polymorpha genome.</title>
        <authorList>
            <person name="Bowman J.L."/>
            <person name="Kohchi T."/>
            <person name="Yamato K.T."/>
            <person name="Jenkins J."/>
            <person name="Shu S."/>
            <person name="Ishizaki K."/>
            <person name="Yamaoka S."/>
            <person name="Nishihama R."/>
            <person name="Nakamura Y."/>
            <person name="Berger F."/>
            <person name="Adam C."/>
            <person name="Aki S.S."/>
            <person name="Althoff F."/>
            <person name="Araki T."/>
            <person name="Arteaga-Vazquez M.A."/>
            <person name="Balasubrmanian S."/>
            <person name="Barry K."/>
            <person name="Bauer D."/>
            <person name="Boehm C.R."/>
            <person name="Briginshaw L."/>
            <person name="Caballero-Perez J."/>
            <person name="Catarino B."/>
            <person name="Chen F."/>
            <person name="Chiyoda S."/>
            <person name="Chovatia M."/>
            <person name="Davies K.M."/>
            <person name="Delmans M."/>
            <person name="Demura T."/>
            <person name="Dierschke T."/>
            <person name="Dolan L."/>
            <person name="Dorantes-Acosta A.E."/>
            <person name="Eklund D.M."/>
            <person name="Florent S.N."/>
            <person name="Flores-Sandoval E."/>
            <person name="Fujiyama A."/>
            <person name="Fukuzawa H."/>
            <person name="Galik B."/>
            <person name="Grimanelli D."/>
            <person name="Grimwood J."/>
            <person name="Grossniklaus U."/>
            <person name="Hamada T."/>
            <person name="Haseloff J."/>
            <person name="Hetherington A.J."/>
            <person name="Higo A."/>
            <person name="Hirakawa Y."/>
            <person name="Hundley H.N."/>
            <person name="Ikeda Y."/>
            <person name="Inoue K."/>
            <person name="Inoue S.I."/>
            <person name="Ishida S."/>
            <person name="Jia Q."/>
            <person name="Kakita M."/>
            <person name="Kanazawa T."/>
            <person name="Kawai Y."/>
            <person name="Kawashima T."/>
            <person name="Kennedy M."/>
            <person name="Kinose K."/>
            <person name="Kinoshita T."/>
            <person name="Kohara Y."/>
            <person name="Koide E."/>
            <person name="Komatsu K."/>
            <person name="Kopischke S."/>
            <person name="Kubo M."/>
            <person name="Kyozuka J."/>
            <person name="Lagercrantz U."/>
            <person name="Lin S.S."/>
            <person name="Lindquist E."/>
            <person name="Lipzen A.M."/>
            <person name="Lu C.W."/>
            <person name="De Luna E."/>
            <person name="Martienssen R.A."/>
            <person name="Minamino N."/>
            <person name="Mizutani M."/>
            <person name="Mizutani M."/>
            <person name="Mochizuki N."/>
            <person name="Monte I."/>
            <person name="Mosher R."/>
            <person name="Nagasaki H."/>
            <person name="Nakagami H."/>
            <person name="Naramoto S."/>
            <person name="Nishitani K."/>
            <person name="Ohtani M."/>
            <person name="Okamoto T."/>
            <person name="Okumura M."/>
            <person name="Phillips J."/>
            <person name="Pollak B."/>
            <person name="Reinders A."/>
            <person name="Rovekamp M."/>
            <person name="Sano R."/>
            <person name="Sawa S."/>
            <person name="Schmid M.W."/>
            <person name="Shirakawa M."/>
            <person name="Solano R."/>
            <person name="Spunde A."/>
            <person name="Suetsugu N."/>
            <person name="Sugano S."/>
            <person name="Sugiyama A."/>
            <person name="Sun R."/>
            <person name="Suzuki Y."/>
            <person name="Takenaka M."/>
            <person name="Takezawa D."/>
            <person name="Tomogane H."/>
            <person name="Tsuzuki M."/>
            <person name="Ueda T."/>
            <person name="Umeda M."/>
            <person name="Ward J.M."/>
            <person name="Watanabe Y."/>
            <person name="Yazaki K."/>
            <person name="Yokoyama R."/>
            <person name="Yoshitake Y."/>
            <person name="Yotsui I."/>
            <person name="Zachgo S."/>
            <person name="Schmutz J."/>
        </authorList>
    </citation>
    <scope>NUCLEOTIDE SEQUENCE [LARGE SCALE GENOMIC DNA]</scope>
    <source>
        <strain evidence="2">Tak-1</strain>
    </source>
</reference>
<dbReference type="AlphaFoldDB" id="A0A2R6WNL9"/>
<dbReference type="Gramene" id="Mp5g15530.1">
    <property type="protein sequence ID" value="Mp5g15530.1.cds1"/>
    <property type="gene ID" value="Mp5g15530"/>
</dbReference>
<protein>
    <submittedName>
        <fullName evidence="1">Uncharacterized protein</fullName>
    </submittedName>
</protein>
<dbReference type="EMBL" id="KZ772743">
    <property type="protein sequence ID" value="PTQ35440.1"/>
    <property type="molecule type" value="Genomic_DNA"/>
</dbReference>
<sequence>MRTLPSRGEAVAGGGAWGHFFSKHCLQLCQRKVQLALLSKGACLAQGWSWCWCWCCFATCSGRCENRLGGPAAFVAGYQVMGKVASEEDQCACSVRRHHPVKICTHLLVRCHLVTVSATGFSMFGYC</sequence>
<accession>A0A2R6WNL9</accession>
<keyword evidence="2" id="KW-1185">Reference proteome</keyword>